<dbReference type="PANTHER" id="PTHR43591:SF24">
    <property type="entry name" value="2-METHOXY-6-POLYPRENYL-1,4-BENZOQUINOL METHYLASE, MITOCHONDRIAL"/>
    <property type="match status" value="1"/>
</dbReference>
<dbReference type="CDD" id="cd02440">
    <property type="entry name" value="AdoMet_MTases"/>
    <property type="match status" value="1"/>
</dbReference>
<dbReference type="EMBL" id="DTKJ01000003">
    <property type="protein sequence ID" value="HGZ10637.1"/>
    <property type="molecule type" value="Genomic_DNA"/>
</dbReference>
<organism evidence="2">
    <name type="scientific">Desulfobacca acetoxidans</name>
    <dbReference type="NCBI Taxonomy" id="60893"/>
    <lineage>
        <taxon>Bacteria</taxon>
        <taxon>Pseudomonadati</taxon>
        <taxon>Thermodesulfobacteriota</taxon>
        <taxon>Desulfobaccia</taxon>
        <taxon>Desulfobaccales</taxon>
        <taxon>Desulfobaccaceae</taxon>
        <taxon>Desulfobacca</taxon>
    </lineage>
</organism>
<keyword evidence="2" id="KW-0808">Transferase</keyword>
<reference evidence="2" key="1">
    <citation type="journal article" date="2020" name="mSystems">
        <title>Genome- and Community-Level Interaction Insights into Carbon Utilization and Element Cycling Functions of Hydrothermarchaeota in Hydrothermal Sediment.</title>
        <authorList>
            <person name="Zhou Z."/>
            <person name="Liu Y."/>
            <person name="Xu W."/>
            <person name="Pan J."/>
            <person name="Luo Z.H."/>
            <person name="Li M."/>
        </authorList>
    </citation>
    <scope>NUCLEOTIDE SEQUENCE [LARGE SCALE GENOMIC DNA]</scope>
    <source>
        <strain evidence="2">SpSt-853</strain>
    </source>
</reference>
<dbReference type="GO" id="GO:0008757">
    <property type="term" value="F:S-adenosylmethionine-dependent methyltransferase activity"/>
    <property type="evidence" value="ECO:0007669"/>
    <property type="project" value="InterPro"/>
</dbReference>
<keyword evidence="2" id="KW-0489">Methyltransferase</keyword>
<dbReference type="GO" id="GO:0032259">
    <property type="term" value="P:methylation"/>
    <property type="evidence" value="ECO:0007669"/>
    <property type="project" value="UniProtKB-KW"/>
</dbReference>
<sequence>MKKKKEKTQLAFGKIPAYCKYELFMERYRSASDFIRLAHAGKDSLKLLDVGSGNGYLKYFCDFGQIDWHGIEIWEERFRDCQKLGYHMHWCDIDTETLPFPGESFDVVVASHVLEHLQNREFALKEMYRVLKTGGWFIVGAPIKPVLVSNLLNFLYSRRRLQKGETAYNFDLPSLMRFLRRNLPGAQILDVRGFRVLSARKTRNWENHWQFYRVNTCLGRKFPGLTPEVNVVLRKCRPSEALEALSFGFSAGVSENTS</sequence>
<dbReference type="InterPro" id="IPR013216">
    <property type="entry name" value="Methyltransf_11"/>
</dbReference>
<evidence type="ECO:0000259" key="1">
    <source>
        <dbReference type="Pfam" id="PF08241"/>
    </source>
</evidence>
<comment type="caution">
    <text evidence="2">The sequence shown here is derived from an EMBL/GenBank/DDBJ whole genome shotgun (WGS) entry which is preliminary data.</text>
</comment>
<name>A0A7C5EKH5_9BACT</name>
<dbReference type="InterPro" id="IPR029063">
    <property type="entry name" value="SAM-dependent_MTases_sf"/>
</dbReference>
<dbReference type="SUPFAM" id="SSF53335">
    <property type="entry name" value="S-adenosyl-L-methionine-dependent methyltransferases"/>
    <property type="match status" value="1"/>
</dbReference>
<proteinExistence type="predicted"/>
<dbReference type="PANTHER" id="PTHR43591">
    <property type="entry name" value="METHYLTRANSFERASE"/>
    <property type="match status" value="1"/>
</dbReference>
<dbReference type="AlphaFoldDB" id="A0A7C5EKH5"/>
<evidence type="ECO:0000313" key="2">
    <source>
        <dbReference type="EMBL" id="HGZ10637.1"/>
    </source>
</evidence>
<accession>A0A7C5EKH5</accession>
<dbReference type="Pfam" id="PF08241">
    <property type="entry name" value="Methyltransf_11"/>
    <property type="match status" value="1"/>
</dbReference>
<protein>
    <submittedName>
        <fullName evidence="2">SAM-dependent methyltransferase</fullName>
    </submittedName>
</protein>
<feature type="domain" description="Methyltransferase type 11" evidence="1">
    <location>
        <begin position="48"/>
        <end position="139"/>
    </location>
</feature>
<dbReference type="Gene3D" id="3.40.50.150">
    <property type="entry name" value="Vaccinia Virus protein VP39"/>
    <property type="match status" value="1"/>
</dbReference>
<gene>
    <name evidence="2" type="ORF">ENW48_00270</name>
</gene>